<dbReference type="AlphaFoldDB" id="S4MHH4"/>
<comment type="caution">
    <text evidence="1">The sequence shown here is derived from an EMBL/GenBank/DDBJ whole genome shotgun (WGS) entry which is preliminary data.</text>
</comment>
<dbReference type="HOGENOM" id="CLU_2425526_0_0_11"/>
<proteinExistence type="predicted"/>
<accession>S4MHH4</accession>
<name>S4MHH4_9ACTN</name>
<evidence type="ECO:0000313" key="1">
    <source>
        <dbReference type="EMBL" id="EPJ35991.1"/>
    </source>
</evidence>
<gene>
    <name evidence="1" type="ORF">STAFG_6961</name>
</gene>
<reference evidence="1 2" key="1">
    <citation type="submission" date="2013-02" db="EMBL/GenBank/DDBJ databases">
        <title>Draft Genome Sequence of Streptomyces afghaniensis, Which Produces Compounds of the Julimycin B-Complex.</title>
        <authorList>
            <person name="Gruening B.A."/>
            <person name="Praeg A."/>
            <person name="Erxleben A."/>
            <person name="Guenther S."/>
            <person name="Fiedler H.-P."/>
            <person name="Goodfellow M."/>
            <person name="Mueller M."/>
        </authorList>
    </citation>
    <scope>NUCLEOTIDE SEQUENCE [LARGE SCALE GENOMIC DNA]</scope>
    <source>
        <strain evidence="1 2">772</strain>
    </source>
</reference>
<organism evidence="1 2">
    <name type="scientific">Streptomyces afghaniensis 772</name>
    <dbReference type="NCBI Taxonomy" id="1283301"/>
    <lineage>
        <taxon>Bacteria</taxon>
        <taxon>Bacillati</taxon>
        <taxon>Actinomycetota</taxon>
        <taxon>Actinomycetes</taxon>
        <taxon>Kitasatosporales</taxon>
        <taxon>Streptomycetaceae</taxon>
        <taxon>Streptomyces</taxon>
    </lineage>
</organism>
<dbReference type="EMBL" id="AOPY01001593">
    <property type="protein sequence ID" value="EPJ35991.1"/>
    <property type="molecule type" value="Genomic_DNA"/>
</dbReference>
<sequence>MRTEVSPAAAASLVCMSMQTAQPLIWLTRSETSSRVAAGSGDSTTSRPRDMNCFMTLPALGMAKTSRRAFMVNSCVVVDAYALMSRRPGPM</sequence>
<keyword evidence="2" id="KW-1185">Reference proteome</keyword>
<dbReference type="PATRIC" id="fig|1283301.3.peg.6910"/>
<protein>
    <submittedName>
        <fullName evidence="1">Uncharacterized protein</fullName>
    </submittedName>
</protein>
<evidence type="ECO:0000313" key="2">
    <source>
        <dbReference type="Proteomes" id="UP000015001"/>
    </source>
</evidence>
<dbReference type="Proteomes" id="UP000015001">
    <property type="component" value="Unassembled WGS sequence"/>
</dbReference>